<evidence type="ECO:0000313" key="1">
    <source>
        <dbReference type="EMBL" id="GBM20125.1"/>
    </source>
</evidence>
<dbReference type="Proteomes" id="UP000499080">
    <property type="component" value="Unassembled WGS sequence"/>
</dbReference>
<organism evidence="1 2">
    <name type="scientific">Araneus ventricosus</name>
    <name type="common">Orbweaver spider</name>
    <name type="synonym">Epeira ventricosa</name>
    <dbReference type="NCBI Taxonomy" id="182803"/>
    <lineage>
        <taxon>Eukaryota</taxon>
        <taxon>Metazoa</taxon>
        <taxon>Ecdysozoa</taxon>
        <taxon>Arthropoda</taxon>
        <taxon>Chelicerata</taxon>
        <taxon>Arachnida</taxon>
        <taxon>Araneae</taxon>
        <taxon>Araneomorphae</taxon>
        <taxon>Entelegynae</taxon>
        <taxon>Araneoidea</taxon>
        <taxon>Araneidae</taxon>
        <taxon>Araneus</taxon>
    </lineage>
</organism>
<keyword evidence="2" id="KW-1185">Reference proteome</keyword>
<sequence>MDVLGVYSGTPGWVGFRPLTTELNPTGGTRIDPLNDGLVFTSVRHENSARLVVSLTAVAIETSYRRRNPFRGGRSSGMMYSFYCPKLCVCCLPSDFSFSKWIFPNITSCYNDRGQRDNLAGRVLAADR</sequence>
<comment type="caution">
    <text evidence="1">The sequence shown here is derived from an EMBL/GenBank/DDBJ whole genome shotgun (WGS) entry which is preliminary data.</text>
</comment>
<protein>
    <submittedName>
        <fullName evidence="1">Uncharacterized protein</fullName>
    </submittedName>
</protein>
<evidence type="ECO:0000313" key="2">
    <source>
        <dbReference type="Proteomes" id="UP000499080"/>
    </source>
</evidence>
<gene>
    <name evidence="1" type="ORF">AVEN_81102_1</name>
</gene>
<dbReference type="AlphaFoldDB" id="A0A4Y2DWZ5"/>
<name>A0A4Y2DWZ5_ARAVE</name>
<reference evidence="1 2" key="1">
    <citation type="journal article" date="2019" name="Sci. Rep.">
        <title>Orb-weaving spider Araneus ventricosus genome elucidates the spidroin gene catalogue.</title>
        <authorList>
            <person name="Kono N."/>
            <person name="Nakamura H."/>
            <person name="Ohtoshi R."/>
            <person name="Moran D.A.P."/>
            <person name="Shinohara A."/>
            <person name="Yoshida Y."/>
            <person name="Fujiwara M."/>
            <person name="Mori M."/>
            <person name="Tomita M."/>
            <person name="Arakawa K."/>
        </authorList>
    </citation>
    <scope>NUCLEOTIDE SEQUENCE [LARGE SCALE GENOMIC DNA]</scope>
</reference>
<proteinExistence type="predicted"/>
<dbReference type="EMBL" id="BGPR01000437">
    <property type="protein sequence ID" value="GBM20125.1"/>
    <property type="molecule type" value="Genomic_DNA"/>
</dbReference>
<accession>A0A4Y2DWZ5</accession>